<dbReference type="GO" id="GO:0005886">
    <property type="term" value="C:plasma membrane"/>
    <property type="evidence" value="ECO:0007669"/>
    <property type="project" value="TreeGrafter"/>
</dbReference>
<evidence type="ECO:0000256" key="4">
    <source>
        <dbReference type="ARBA" id="ARBA00022553"/>
    </source>
</evidence>
<keyword evidence="8 16" id="KW-0418">Kinase</keyword>
<comment type="subcellular location">
    <subcellularLocation>
        <location evidence="2">Membrane</location>
        <topology evidence="2">Multi-pass membrane protein</topology>
    </subcellularLocation>
</comment>
<evidence type="ECO:0000313" key="15">
    <source>
        <dbReference type="EMBL" id="KAF7599306.1"/>
    </source>
</evidence>
<evidence type="ECO:0000313" key="18">
    <source>
        <dbReference type="Proteomes" id="UP000623509"/>
    </source>
</evidence>
<reference evidence="16 17" key="2">
    <citation type="submission" date="2017-07" db="EMBL/GenBank/DDBJ databases">
        <title>Candidatus Dactylopiibacterium carminicum, a nitrogen-fixing symbiont of the cochineal insect Dactylopius coccus and Dactylopius opuntiae (Hemiptera: Coccoidea: Dactylopiidae).</title>
        <authorList>
            <person name="Vera A."/>
        </authorList>
    </citation>
    <scope>NUCLEOTIDE SEQUENCE [LARGE SCALE GENOMIC DNA]</scope>
    <source>
        <strain evidence="16 17">NFDCM</strain>
    </source>
</reference>
<dbReference type="EC" id="2.7.13.3" evidence="3"/>
<keyword evidence="10 13" id="KW-1133">Transmembrane helix</keyword>
<reference evidence="15 18" key="1">
    <citation type="submission" date="2016-08" db="EMBL/GenBank/DDBJ databases">
        <title>Candidatus Dactylopiibacterium carminicum genome sequence.</title>
        <authorList>
            <person name="Ramirez-Puebla S.T."/>
            <person name="Ormeno-Orrillo E."/>
            <person name="Vera-Ponce De Leon A."/>
            <person name="Luis L."/>
            <person name="Sanchez-Flores A."/>
            <person name="Monica R."/>
            <person name="Martinez-Romero E."/>
        </authorList>
    </citation>
    <scope>NUCLEOTIDE SEQUENCE [LARGE SCALE GENOMIC DNA]</scope>
    <source>
        <strain evidence="15">END1</strain>
    </source>
</reference>
<protein>
    <recommendedName>
        <fullName evidence="3">histidine kinase</fullName>
        <ecNumber evidence="3">2.7.13.3</ecNumber>
    </recommendedName>
</protein>
<dbReference type="SUPFAM" id="SSF55874">
    <property type="entry name" value="ATPase domain of HSP90 chaperone/DNA topoisomerase II/histidine kinase"/>
    <property type="match status" value="1"/>
</dbReference>
<comment type="catalytic activity">
    <reaction evidence="1">
        <text>ATP + protein L-histidine = ADP + protein N-phospho-L-histidine.</text>
        <dbReference type="EC" id="2.7.13.3"/>
    </reaction>
</comment>
<accession>A0A272ET83</accession>
<dbReference type="GO" id="GO:0005524">
    <property type="term" value="F:ATP binding"/>
    <property type="evidence" value="ECO:0007669"/>
    <property type="project" value="UniProtKB-KW"/>
</dbReference>
<evidence type="ECO:0000313" key="17">
    <source>
        <dbReference type="Proteomes" id="UP000216107"/>
    </source>
</evidence>
<dbReference type="PANTHER" id="PTHR45436:SF14">
    <property type="entry name" value="SENSOR PROTEIN QSEC"/>
    <property type="match status" value="1"/>
</dbReference>
<evidence type="ECO:0000313" key="16">
    <source>
        <dbReference type="EMBL" id="PAS93297.1"/>
    </source>
</evidence>
<dbReference type="SMART" id="SM00387">
    <property type="entry name" value="HATPase_c"/>
    <property type="match status" value="1"/>
</dbReference>
<dbReference type="EMBL" id="NMRN01000019">
    <property type="protein sequence ID" value="PAS93297.1"/>
    <property type="molecule type" value="Genomic_DNA"/>
</dbReference>
<evidence type="ECO:0000256" key="3">
    <source>
        <dbReference type="ARBA" id="ARBA00012438"/>
    </source>
</evidence>
<sequence>MARARSIRNRLLLIVGIGVLLATAIQSLVVYKVALSEVDTVSDFHMLEMAHAVLRAGSPAMTQVVMVPTLGKLPTNEENCFTLHVERKTDFGNETEPFRSRKTYANQQQQDRALRVLTVDTPRARVTVSHDMAVRAQTARRLAFNTILPVIAVAPLLLLCVGWGVSHALRPMGRIRREIGERAAADLRPLSTEGVPEEALPFVREINTLFSRITTEFEARQNFVADVAHELRSPLAALKLQVELLCRSRTPESQALAHGRVMAGIARATRLVEQLLTLAREGASQQAMTAVPLPQIARLAISDTLAAATARDIDLGAALQDGLPESSFTVSGNAEALRTLLRNLLDNAVKYTPTGGVVTISLQREAASILLTVEDSGPGIPAAQQERFFERFQRGSNDTAGSGLGLAIVRAIAERHGIGLRLDTSTLGGLAVLLRFPCLPAGDTAAGQQAE</sequence>
<evidence type="ECO:0000256" key="9">
    <source>
        <dbReference type="ARBA" id="ARBA00022840"/>
    </source>
</evidence>
<evidence type="ECO:0000256" key="7">
    <source>
        <dbReference type="ARBA" id="ARBA00022741"/>
    </source>
</evidence>
<keyword evidence="18" id="KW-1185">Reference proteome</keyword>
<keyword evidence="11" id="KW-0902">Two-component regulatory system</keyword>
<dbReference type="CDD" id="cd00075">
    <property type="entry name" value="HATPase"/>
    <property type="match status" value="1"/>
</dbReference>
<keyword evidence="9" id="KW-0067">ATP-binding</keyword>
<name>A0A272ET83_9RHOO</name>
<feature type="transmembrane region" description="Helical" evidence="13">
    <location>
        <begin position="147"/>
        <end position="169"/>
    </location>
</feature>
<evidence type="ECO:0000256" key="11">
    <source>
        <dbReference type="ARBA" id="ARBA00023012"/>
    </source>
</evidence>
<dbReference type="Pfam" id="PF02518">
    <property type="entry name" value="HATPase_c"/>
    <property type="match status" value="1"/>
</dbReference>
<dbReference type="PRINTS" id="PR00344">
    <property type="entry name" value="BCTRLSENSOR"/>
</dbReference>
<dbReference type="InterPro" id="IPR003594">
    <property type="entry name" value="HATPase_dom"/>
</dbReference>
<keyword evidence="5" id="KW-0808">Transferase</keyword>
<organism evidence="16 17">
    <name type="scientific">Candidatus Dactylopiibacterium carminicum</name>
    <dbReference type="NCBI Taxonomy" id="857335"/>
    <lineage>
        <taxon>Bacteria</taxon>
        <taxon>Pseudomonadati</taxon>
        <taxon>Pseudomonadota</taxon>
        <taxon>Betaproteobacteria</taxon>
        <taxon>Rhodocyclales</taxon>
        <taxon>Rhodocyclaceae</taxon>
        <taxon>Candidatus Dactylopiibacterium</taxon>
    </lineage>
</organism>
<keyword evidence="7" id="KW-0547">Nucleotide-binding</keyword>
<dbReference type="InterPro" id="IPR036890">
    <property type="entry name" value="HATPase_C_sf"/>
</dbReference>
<dbReference type="EMBL" id="MDUX01000023">
    <property type="protein sequence ID" value="KAF7599306.1"/>
    <property type="molecule type" value="Genomic_DNA"/>
</dbReference>
<dbReference type="SUPFAM" id="SSF47384">
    <property type="entry name" value="Homodimeric domain of signal transducing histidine kinase"/>
    <property type="match status" value="1"/>
</dbReference>
<keyword evidence="12 13" id="KW-0472">Membrane</keyword>
<dbReference type="CDD" id="cd00082">
    <property type="entry name" value="HisKA"/>
    <property type="match status" value="1"/>
</dbReference>
<dbReference type="SMART" id="SM00388">
    <property type="entry name" value="HisKA"/>
    <property type="match status" value="1"/>
</dbReference>
<evidence type="ECO:0000256" key="8">
    <source>
        <dbReference type="ARBA" id="ARBA00022777"/>
    </source>
</evidence>
<dbReference type="GO" id="GO:0000155">
    <property type="term" value="F:phosphorelay sensor kinase activity"/>
    <property type="evidence" value="ECO:0007669"/>
    <property type="project" value="InterPro"/>
</dbReference>
<dbReference type="PANTHER" id="PTHR45436">
    <property type="entry name" value="SENSOR HISTIDINE KINASE YKOH"/>
    <property type="match status" value="1"/>
</dbReference>
<feature type="domain" description="Histidine kinase" evidence="14">
    <location>
        <begin position="226"/>
        <end position="440"/>
    </location>
</feature>
<dbReference type="Gene3D" id="3.30.565.10">
    <property type="entry name" value="Histidine kinase-like ATPase, C-terminal domain"/>
    <property type="match status" value="1"/>
</dbReference>
<evidence type="ECO:0000256" key="1">
    <source>
        <dbReference type="ARBA" id="ARBA00000085"/>
    </source>
</evidence>
<comment type="caution">
    <text evidence="16">The sequence shown here is derived from an EMBL/GenBank/DDBJ whole genome shotgun (WGS) entry which is preliminary data.</text>
</comment>
<dbReference type="InterPro" id="IPR003661">
    <property type="entry name" value="HisK_dim/P_dom"/>
</dbReference>
<evidence type="ECO:0000256" key="12">
    <source>
        <dbReference type="ARBA" id="ARBA00023136"/>
    </source>
</evidence>
<evidence type="ECO:0000256" key="13">
    <source>
        <dbReference type="SAM" id="Phobius"/>
    </source>
</evidence>
<dbReference type="Gene3D" id="1.10.287.130">
    <property type="match status" value="1"/>
</dbReference>
<evidence type="ECO:0000256" key="10">
    <source>
        <dbReference type="ARBA" id="ARBA00022989"/>
    </source>
</evidence>
<dbReference type="PROSITE" id="PS50109">
    <property type="entry name" value="HIS_KIN"/>
    <property type="match status" value="1"/>
</dbReference>
<evidence type="ECO:0000256" key="6">
    <source>
        <dbReference type="ARBA" id="ARBA00022692"/>
    </source>
</evidence>
<dbReference type="InterPro" id="IPR050428">
    <property type="entry name" value="TCS_sensor_his_kinase"/>
</dbReference>
<evidence type="ECO:0000259" key="14">
    <source>
        <dbReference type="PROSITE" id="PS50109"/>
    </source>
</evidence>
<proteinExistence type="predicted"/>
<dbReference type="InterPro" id="IPR004358">
    <property type="entry name" value="Sig_transdc_His_kin-like_C"/>
</dbReference>
<evidence type="ECO:0000256" key="5">
    <source>
        <dbReference type="ARBA" id="ARBA00022679"/>
    </source>
</evidence>
<dbReference type="InterPro" id="IPR005467">
    <property type="entry name" value="His_kinase_dom"/>
</dbReference>
<dbReference type="Pfam" id="PF00512">
    <property type="entry name" value="HisKA"/>
    <property type="match status" value="1"/>
</dbReference>
<dbReference type="OrthoDB" id="8554694at2"/>
<dbReference type="InterPro" id="IPR036097">
    <property type="entry name" value="HisK_dim/P_sf"/>
</dbReference>
<keyword evidence="4" id="KW-0597">Phosphoprotein</keyword>
<dbReference type="Proteomes" id="UP000216107">
    <property type="component" value="Unassembled WGS sequence"/>
</dbReference>
<gene>
    <name evidence="15" type="ORF">BGI27_08490</name>
    <name evidence="16" type="ORF">CGU29_08140</name>
</gene>
<dbReference type="AlphaFoldDB" id="A0A272ET83"/>
<dbReference type="Proteomes" id="UP000623509">
    <property type="component" value="Unassembled WGS sequence"/>
</dbReference>
<keyword evidence="6 13" id="KW-0812">Transmembrane</keyword>
<evidence type="ECO:0000256" key="2">
    <source>
        <dbReference type="ARBA" id="ARBA00004141"/>
    </source>
</evidence>